<dbReference type="AlphaFoldDB" id="I6PDY1"/>
<gene>
    <name evidence="1" type="primary">ssaH</name>
</gene>
<dbReference type="NCBIfam" id="TIGR02498">
    <property type="entry name" value="type_III_ssaH"/>
    <property type="match status" value="1"/>
</dbReference>
<evidence type="ECO:0000313" key="1">
    <source>
        <dbReference type="EMBL" id="AFH88808.1"/>
    </source>
</evidence>
<dbReference type="Pfam" id="PF06287">
    <property type="entry name" value="DUF1039"/>
    <property type="match status" value="1"/>
</dbReference>
<organism evidence="1">
    <name type="scientific">Candidatus Sodalis melophagi</name>
    <dbReference type="NCBI Taxonomy" id="1173031"/>
    <lineage>
        <taxon>Bacteria</taxon>
        <taxon>Pseudomonadati</taxon>
        <taxon>Pseudomonadota</taxon>
        <taxon>Gammaproteobacteria</taxon>
        <taxon>Enterobacterales</taxon>
        <taxon>Bruguierivoracaceae</taxon>
        <taxon>Sodalis</taxon>
    </lineage>
</organism>
<reference evidence="1" key="1">
    <citation type="journal article" date="2012" name="PLoS ONE">
        <title>Candidatus Sodalis melophagi sp. nov.: Phylogenetically Independent Comparative Model to the Tsetse Fly Symbiont Sodalis glossinidius.</title>
        <authorList>
            <person name="Chrudimsky T."/>
            <person name="Husnik F."/>
            <person name="Novakova E."/>
            <person name="Hypsa V."/>
        </authorList>
    </citation>
    <scope>NUCLEOTIDE SEQUENCE</scope>
    <source>
        <strain evidence="1">CZT</strain>
    </source>
</reference>
<sequence length="89" mass="9689">MTMLADADRRLLVELACAGVNHGYRQQVRAMLPALPFLVPDESLRAACHAFLLFGLDDIAAARVRLARAAGPEVETLKAILQYHHGSHG</sequence>
<dbReference type="EMBL" id="JQ003582">
    <property type="protein sequence ID" value="AFH88808.1"/>
    <property type="molecule type" value="Genomic_DNA"/>
</dbReference>
<accession>I6PDY1</accession>
<name>I6PDY1_9GAMM</name>
<dbReference type="InterPro" id="IPR010437">
    <property type="entry name" value="T3SS_SsaH/EsaH"/>
</dbReference>
<protein>
    <submittedName>
        <fullName evidence="1">Putative type III secretion system protein SsaH</fullName>
    </submittedName>
</protein>
<proteinExistence type="predicted"/>